<dbReference type="Proteomes" id="UP000253688">
    <property type="component" value="Unassembled WGS sequence"/>
</dbReference>
<reference evidence="2 3" key="1">
    <citation type="submission" date="2018-04" db="EMBL/GenBank/DDBJ databases">
        <title>Acinetobacter junii Genome sequencing and assembly.</title>
        <authorList>
            <person name="Su J."/>
            <person name="Rensing C."/>
            <person name="Mazhar H.S."/>
        </authorList>
    </citation>
    <scope>NUCLEOTIDE SEQUENCE [LARGE SCALE GENOMIC DNA]</scope>
    <source>
        <strain evidence="2 3">SC22</strain>
    </source>
</reference>
<evidence type="ECO:0000313" key="2">
    <source>
        <dbReference type="EMBL" id="RBA43206.1"/>
    </source>
</evidence>
<evidence type="ECO:0000313" key="3">
    <source>
        <dbReference type="Proteomes" id="UP000253688"/>
    </source>
</evidence>
<evidence type="ECO:0000256" key="1">
    <source>
        <dbReference type="SAM" id="Phobius"/>
    </source>
</evidence>
<feature type="transmembrane region" description="Helical" evidence="1">
    <location>
        <begin position="95"/>
        <end position="112"/>
    </location>
</feature>
<feature type="transmembrane region" description="Helical" evidence="1">
    <location>
        <begin position="7"/>
        <end position="27"/>
    </location>
</feature>
<keyword evidence="1" id="KW-0472">Membrane</keyword>
<keyword evidence="1" id="KW-1133">Transmembrane helix</keyword>
<feature type="transmembrane region" description="Helical" evidence="1">
    <location>
        <begin position="67"/>
        <end position="89"/>
    </location>
</feature>
<keyword evidence="1" id="KW-0812">Transmembrane</keyword>
<dbReference type="EMBL" id="QEWH01000111">
    <property type="protein sequence ID" value="RBA43206.1"/>
    <property type="molecule type" value="Genomic_DNA"/>
</dbReference>
<sequence length="129" mass="15042">MMIQKNILWVDCCTAALAGLIVLFTAQWLSQIYHLPKNIIIFIGCTNLLYACYSFILANYRRRSATLINILVIANGFWCIICLIIIWWFWHEMTILAIMHIGGEAIFVATFAKFEYLWRNRLVVSDFIS</sequence>
<accession>A0A365PFF2</accession>
<feature type="transmembrane region" description="Helical" evidence="1">
    <location>
        <begin position="39"/>
        <end position="60"/>
    </location>
</feature>
<gene>
    <name evidence="2" type="ORF">DC346_14935</name>
</gene>
<name>A0A365PFF2_ACIJU</name>
<comment type="caution">
    <text evidence="2">The sequence shown here is derived from an EMBL/GenBank/DDBJ whole genome shotgun (WGS) entry which is preliminary data.</text>
</comment>
<protein>
    <submittedName>
        <fullName evidence="2">Uncharacterized protein</fullName>
    </submittedName>
</protein>
<proteinExistence type="predicted"/>
<organism evidence="2 3">
    <name type="scientific">Acinetobacter junii</name>
    <dbReference type="NCBI Taxonomy" id="40215"/>
    <lineage>
        <taxon>Bacteria</taxon>
        <taxon>Pseudomonadati</taxon>
        <taxon>Pseudomonadota</taxon>
        <taxon>Gammaproteobacteria</taxon>
        <taxon>Moraxellales</taxon>
        <taxon>Moraxellaceae</taxon>
        <taxon>Acinetobacter</taxon>
    </lineage>
</organism>
<dbReference type="AlphaFoldDB" id="A0A365PFF2"/>
<dbReference type="RefSeq" id="WP_112987559.1">
    <property type="nucleotide sequence ID" value="NZ_CP131470.1"/>
</dbReference>